<protein>
    <recommendedName>
        <fullName evidence="2">Glycosyltransferase</fullName>
    </recommendedName>
</protein>
<dbReference type="AlphaFoldDB" id="A0A6C0KE11"/>
<dbReference type="EMBL" id="MN740840">
    <property type="protein sequence ID" value="QHU14464.1"/>
    <property type="molecule type" value="Genomic_DNA"/>
</dbReference>
<accession>A0A6C0KE11</accession>
<evidence type="ECO:0008006" key="2">
    <source>
        <dbReference type="Google" id="ProtNLM"/>
    </source>
</evidence>
<organism evidence="1">
    <name type="scientific">viral metagenome</name>
    <dbReference type="NCBI Taxonomy" id="1070528"/>
    <lineage>
        <taxon>unclassified sequences</taxon>
        <taxon>metagenomes</taxon>
        <taxon>organismal metagenomes</taxon>
    </lineage>
</organism>
<reference evidence="1" key="1">
    <citation type="journal article" date="2020" name="Nature">
        <title>Giant virus diversity and host interactions through global metagenomics.</title>
        <authorList>
            <person name="Schulz F."/>
            <person name="Roux S."/>
            <person name="Paez-Espino D."/>
            <person name="Jungbluth S."/>
            <person name="Walsh D.A."/>
            <person name="Denef V.J."/>
            <person name="McMahon K.D."/>
            <person name="Konstantinidis K.T."/>
            <person name="Eloe-Fadrosh E.A."/>
            <person name="Kyrpides N.C."/>
            <person name="Woyke T."/>
        </authorList>
    </citation>
    <scope>NUCLEOTIDE SEQUENCE</scope>
    <source>
        <strain evidence="1">GVMAG-S-1102113-118</strain>
    </source>
</reference>
<name>A0A6C0KE11_9ZZZZ</name>
<sequence>MTDNKVWYSGRPDGIGNRIEQLIRIQEYCTENKLQCNYIWNNSYRRTYSPLISFDNIEIVNAEDLKKSTKAILIKRIINARNADFRPRYKFDFNINSDIEYDTIIHVRATDRLTSFQKHGDFSIVNELDMFIDRMINYVNNDSEINTYTVISDDEKYIDIIKNRISKTFVALSYDYDTPNEWLDYYYLTKPKKNIIMCCKFSSYSITASILANKTLLCFKQSLESSLPRYKANIQLID</sequence>
<evidence type="ECO:0000313" key="1">
    <source>
        <dbReference type="EMBL" id="QHU14464.1"/>
    </source>
</evidence>
<proteinExistence type="predicted"/>